<proteinExistence type="predicted"/>
<name>A0ABZ2KPM4_9BACT</name>
<evidence type="ECO:0000313" key="2">
    <source>
        <dbReference type="EMBL" id="WXB00608.1"/>
    </source>
</evidence>
<keyword evidence="3" id="KW-1185">Reference proteome</keyword>
<dbReference type="InterPro" id="IPR036388">
    <property type="entry name" value="WH-like_DNA-bd_sf"/>
</dbReference>
<organism evidence="2 3">
    <name type="scientific">Pendulispora rubella</name>
    <dbReference type="NCBI Taxonomy" id="2741070"/>
    <lineage>
        <taxon>Bacteria</taxon>
        <taxon>Pseudomonadati</taxon>
        <taxon>Myxococcota</taxon>
        <taxon>Myxococcia</taxon>
        <taxon>Myxococcales</taxon>
        <taxon>Sorangiineae</taxon>
        <taxon>Pendulisporaceae</taxon>
        <taxon>Pendulispora</taxon>
    </lineage>
</organism>
<gene>
    <name evidence="2" type="ORF">LVJ94_27250</name>
</gene>
<dbReference type="Pfam" id="PF12802">
    <property type="entry name" value="MarR_2"/>
    <property type="match status" value="1"/>
</dbReference>
<reference evidence="2" key="1">
    <citation type="submission" date="2021-12" db="EMBL/GenBank/DDBJ databases">
        <title>Discovery of the Pendulisporaceae a myxobacterial family with distinct sporulation behavior and unique specialized metabolism.</title>
        <authorList>
            <person name="Garcia R."/>
            <person name="Popoff A."/>
            <person name="Bader C.D."/>
            <person name="Loehr J."/>
            <person name="Walesch S."/>
            <person name="Walt C."/>
            <person name="Boldt J."/>
            <person name="Bunk B."/>
            <person name="Haeckl F.J.F.P.J."/>
            <person name="Gunesch A.P."/>
            <person name="Birkelbach J."/>
            <person name="Nuebel U."/>
            <person name="Pietschmann T."/>
            <person name="Bach T."/>
            <person name="Mueller R."/>
        </authorList>
    </citation>
    <scope>NUCLEOTIDE SEQUENCE</scope>
    <source>
        <strain evidence="2">MSr11367</strain>
    </source>
</reference>
<protein>
    <submittedName>
        <fullName evidence="2">MarR family transcriptional regulator</fullName>
    </submittedName>
</protein>
<evidence type="ECO:0000259" key="1">
    <source>
        <dbReference type="Pfam" id="PF12802"/>
    </source>
</evidence>
<sequence>MRSGLGTMLRRLVALLDGDVERVYGNAGLDFRARYYPVFQALSREEACTIRAIALQSGLTHSALSQTITEMRKAGLVTVTPGEDARERNVELSPKGKLVMAELQPYWEAIAAAADALDAELDGSLFRALEGAADALEQRSFYDRIEAERAARIAKRTRKKKET</sequence>
<evidence type="ECO:0000313" key="3">
    <source>
        <dbReference type="Proteomes" id="UP001374803"/>
    </source>
</evidence>
<feature type="domain" description="HTH marR-type" evidence="1">
    <location>
        <begin position="34"/>
        <end position="86"/>
    </location>
</feature>
<accession>A0ABZ2KPM4</accession>
<dbReference type="RefSeq" id="WP_394830210.1">
    <property type="nucleotide sequence ID" value="NZ_CP089929.1"/>
</dbReference>
<dbReference type="InterPro" id="IPR036390">
    <property type="entry name" value="WH_DNA-bd_sf"/>
</dbReference>
<dbReference type="SUPFAM" id="SSF46785">
    <property type="entry name" value="Winged helix' DNA-binding domain"/>
    <property type="match status" value="1"/>
</dbReference>
<dbReference type="Proteomes" id="UP001374803">
    <property type="component" value="Chromosome"/>
</dbReference>
<dbReference type="EMBL" id="CP089983">
    <property type="protein sequence ID" value="WXB00608.1"/>
    <property type="molecule type" value="Genomic_DNA"/>
</dbReference>
<dbReference type="Gene3D" id="1.10.10.10">
    <property type="entry name" value="Winged helix-like DNA-binding domain superfamily/Winged helix DNA-binding domain"/>
    <property type="match status" value="1"/>
</dbReference>
<dbReference type="InterPro" id="IPR000835">
    <property type="entry name" value="HTH_MarR-typ"/>
</dbReference>